<feature type="transmembrane region" description="Helical" evidence="7">
    <location>
        <begin position="248"/>
        <end position="265"/>
    </location>
</feature>
<feature type="transmembrane region" description="Helical" evidence="7">
    <location>
        <begin position="277"/>
        <end position="298"/>
    </location>
</feature>
<comment type="caution">
    <text evidence="9">The sequence shown here is derived from an EMBL/GenBank/DDBJ whole genome shotgun (WGS) entry which is preliminary data.</text>
</comment>
<keyword evidence="2" id="KW-0813">Transport</keyword>
<feature type="transmembrane region" description="Helical" evidence="7">
    <location>
        <begin position="12"/>
        <end position="32"/>
    </location>
</feature>
<comment type="subcellular location">
    <subcellularLocation>
        <location evidence="1">Cell membrane</location>
        <topology evidence="1">Multi-pass membrane protein</topology>
    </subcellularLocation>
</comment>
<dbReference type="CDD" id="cd17325">
    <property type="entry name" value="MFS_MdtG_SLC18_like"/>
    <property type="match status" value="1"/>
</dbReference>
<feature type="transmembrane region" description="Helical" evidence="7">
    <location>
        <begin position="167"/>
        <end position="186"/>
    </location>
</feature>
<keyword evidence="5 7" id="KW-1133">Transmembrane helix</keyword>
<keyword evidence="4 7" id="KW-0812">Transmembrane</keyword>
<evidence type="ECO:0000259" key="8">
    <source>
        <dbReference type="PROSITE" id="PS50850"/>
    </source>
</evidence>
<dbReference type="RefSeq" id="WP_205172208.1">
    <property type="nucleotide sequence ID" value="NZ_JAFBDZ010000002.1"/>
</dbReference>
<dbReference type="InterPro" id="IPR011701">
    <property type="entry name" value="MFS"/>
</dbReference>
<evidence type="ECO:0000256" key="5">
    <source>
        <dbReference type="ARBA" id="ARBA00022989"/>
    </source>
</evidence>
<protein>
    <submittedName>
        <fullName evidence="9">MFS family permease</fullName>
    </submittedName>
</protein>
<dbReference type="PROSITE" id="PS50850">
    <property type="entry name" value="MFS"/>
    <property type="match status" value="1"/>
</dbReference>
<organism evidence="9 10">
    <name type="scientific">Rossellomorea pakistanensis</name>
    <dbReference type="NCBI Taxonomy" id="992288"/>
    <lineage>
        <taxon>Bacteria</taxon>
        <taxon>Bacillati</taxon>
        <taxon>Bacillota</taxon>
        <taxon>Bacilli</taxon>
        <taxon>Bacillales</taxon>
        <taxon>Bacillaceae</taxon>
        <taxon>Rossellomorea</taxon>
    </lineage>
</organism>
<keyword evidence="3" id="KW-1003">Cell membrane</keyword>
<name>A0ABS2NCY5_9BACI</name>
<evidence type="ECO:0000256" key="6">
    <source>
        <dbReference type="ARBA" id="ARBA00023136"/>
    </source>
</evidence>
<feature type="transmembrane region" description="Helical" evidence="7">
    <location>
        <begin position="77"/>
        <end position="95"/>
    </location>
</feature>
<feature type="transmembrane region" description="Helical" evidence="7">
    <location>
        <begin position="369"/>
        <end position="389"/>
    </location>
</feature>
<dbReference type="PANTHER" id="PTHR23517:SF3">
    <property type="entry name" value="INTEGRAL MEMBRANE TRANSPORT PROTEIN"/>
    <property type="match status" value="1"/>
</dbReference>
<proteinExistence type="predicted"/>
<dbReference type="InterPro" id="IPR020846">
    <property type="entry name" value="MFS_dom"/>
</dbReference>
<evidence type="ECO:0000256" key="3">
    <source>
        <dbReference type="ARBA" id="ARBA00022475"/>
    </source>
</evidence>
<dbReference type="InterPro" id="IPR036259">
    <property type="entry name" value="MFS_trans_sf"/>
</dbReference>
<feature type="transmembrane region" description="Helical" evidence="7">
    <location>
        <begin position="44"/>
        <end position="65"/>
    </location>
</feature>
<dbReference type="Pfam" id="PF07690">
    <property type="entry name" value="MFS_1"/>
    <property type="match status" value="2"/>
</dbReference>
<dbReference type="SUPFAM" id="SSF103473">
    <property type="entry name" value="MFS general substrate transporter"/>
    <property type="match status" value="1"/>
</dbReference>
<keyword evidence="6 7" id="KW-0472">Membrane</keyword>
<dbReference type="Gene3D" id="1.20.1250.20">
    <property type="entry name" value="MFS general substrate transporter like domains"/>
    <property type="match status" value="2"/>
</dbReference>
<dbReference type="InterPro" id="IPR050171">
    <property type="entry name" value="MFS_Transporters"/>
</dbReference>
<evidence type="ECO:0000313" key="9">
    <source>
        <dbReference type="EMBL" id="MBM7585719.1"/>
    </source>
</evidence>
<feature type="transmembrane region" description="Helical" evidence="7">
    <location>
        <begin position="142"/>
        <end position="161"/>
    </location>
</feature>
<feature type="transmembrane region" description="Helical" evidence="7">
    <location>
        <begin position="304"/>
        <end position="324"/>
    </location>
</feature>
<dbReference type="Proteomes" id="UP001646157">
    <property type="component" value="Unassembled WGS sequence"/>
</dbReference>
<dbReference type="EMBL" id="JAFBDZ010000002">
    <property type="protein sequence ID" value="MBM7585719.1"/>
    <property type="molecule type" value="Genomic_DNA"/>
</dbReference>
<feature type="transmembrane region" description="Helical" evidence="7">
    <location>
        <begin position="107"/>
        <end position="130"/>
    </location>
</feature>
<gene>
    <name evidence="9" type="ORF">JOC86_002261</name>
</gene>
<dbReference type="PANTHER" id="PTHR23517">
    <property type="entry name" value="RESISTANCE PROTEIN MDTM, PUTATIVE-RELATED-RELATED"/>
    <property type="match status" value="1"/>
</dbReference>
<evidence type="ECO:0000256" key="2">
    <source>
        <dbReference type="ARBA" id="ARBA00022448"/>
    </source>
</evidence>
<evidence type="ECO:0000313" key="10">
    <source>
        <dbReference type="Proteomes" id="UP001646157"/>
    </source>
</evidence>
<evidence type="ECO:0000256" key="4">
    <source>
        <dbReference type="ARBA" id="ARBA00022692"/>
    </source>
</evidence>
<sequence>MLNKYMVEKKGFFVILLISFLTIWGYGAQRVIVPVQLSSLETNLLEMGLILSLFGIPRAAMNIFGGYLSDRFSKRNNLILSVLLFGVISPYFIGAGESGASVGIWRLFLGVGLSWGTTAMVSYIADITYTRFRGTAIGIQKMITWSGMALAGVIVPILLMQMSFYKLMTITSVLSIIALFFIFFFVKEVKIKEELSPTTKPVNRINQNHLSFMQKVVLAWNGCFIKMIEDGLITFFIPIYIMTQYDDLVTVGILVSVFTAVYVISQPLGGWLSDRIGAVKVILIGMCFNFIGLFTFLFSNQLPMIYMVLVVLGMGCGMVVTSGETEVSLKGDRKKRSRNLGYWRFYRDLGSTIGPIFVGICLYSSSYQVILVLMTVIAFLSLLSSSWLVKEEQNCLSCGWQQNGKTSI</sequence>
<reference evidence="9 10" key="1">
    <citation type="submission" date="2021-01" db="EMBL/GenBank/DDBJ databases">
        <title>Genomic Encyclopedia of Type Strains, Phase IV (KMG-IV): sequencing the most valuable type-strain genomes for metagenomic binning, comparative biology and taxonomic classification.</title>
        <authorList>
            <person name="Goeker M."/>
        </authorList>
    </citation>
    <scope>NUCLEOTIDE SEQUENCE [LARGE SCALE GENOMIC DNA]</scope>
    <source>
        <strain evidence="9 10">DSM 24834</strain>
    </source>
</reference>
<feature type="transmembrane region" description="Helical" evidence="7">
    <location>
        <begin position="345"/>
        <end position="363"/>
    </location>
</feature>
<feature type="domain" description="Major facilitator superfamily (MFS) profile" evidence="8">
    <location>
        <begin position="11"/>
        <end position="393"/>
    </location>
</feature>
<keyword evidence="10" id="KW-1185">Reference proteome</keyword>
<evidence type="ECO:0000256" key="7">
    <source>
        <dbReference type="SAM" id="Phobius"/>
    </source>
</evidence>
<evidence type="ECO:0000256" key="1">
    <source>
        <dbReference type="ARBA" id="ARBA00004651"/>
    </source>
</evidence>
<feature type="transmembrane region" description="Helical" evidence="7">
    <location>
        <begin position="217"/>
        <end position="242"/>
    </location>
</feature>
<accession>A0ABS2NCY5</accession>